<evidence type="ECO:0000256" key="7">
    <source>
        <dbReference type="ARBA" id="ARBA00022884"/>
    </source>
</evidence>
<dbReference type="Pfam" id="PF17770">
    <property type="entry name" value="RNase_J_C"/>
    <property type="match status" value="1"/>
</dbReference>
<dbReference type="InterPro" id="IPR041636">
    <property type="entry name" value="RNase_J_C"/>
</dbReference>
<dbReference type="Gene3D" id="3.60.15.10">
    <property type="entry name" value="Ribonuclease Z/Hydroxyacylglutathione hydrolase-like"/>
    <property type="match status" value="1"/>
</dbReference>
<dbReference type="InterPro" id="IPR042173">
    <property type="entry name" value="RNase_J_2"/>
</dbReference>
<evidence type="ECO:0000256" key="3">
    <source>
        <dbReference type="ARBA" id="ARBA00022723"/>
    </source>
</evidence>
<protein>
    <submittedName>
        <fullName evidence="9">Beta-lactamase domain-containing protein (Rnj)</fullName>
    </submittedName>
</protein>
<keyword evidence="4" id="KW-0378">Hydrolase</keyword>
<keyword evidence="6" id="KW-0269">Exonuclease</keyword>
<evidence type="ECO:0000256" key="4">
    <source>
        <dbReference type="ARBA" id="ARBA00022801"/>
    </source>
</evidence>
<evidence type="ECO:0000256" key="1">
    <source>
        <dbReference type="ARBA" id="ARBA00022490"/>
    </source>
</evidence>
<evidence type="ECO:0000313" key="9">
    <source>
        <dbReference type="EMBL" id="AIF14881.1"/>
    </source>
</evidence>
<dbReference type="InterPro" id="IPR036866">
    <property type="entry name" value="RibonucZ/Hydroxyglut_hydro"/>
</dbReference>
<dbReference type="GO" id="GO:0003723">
    <property type="term" value="F:RNA binding"/>
    <property type="evidence" value="ECO:0007669"/>
    <property type="project" value="UniProtKB-KW"/>
</dbReference>
<evidence type="ECO:0000256" key="2">
    <source>
        <dbReference type="ARBA" id="ARBA00022722"/>
    </source>
</evidence>
<reference evidence="9" key="1">
    <citation type="journal article" date="2014" name="Genome Biol. Evol.">
        <title>Pangenome evidence for extensive interdomain horizontal transfer affecting lineage core and shell genes in uncultured planktonic thaumarchaeota and euryarchaeota.</title>
        <authorList>
            <person name="Deschamps P."/>
            <person name="Zivanovic Y."/>
            <person name="Moreira D."/>
            <person name="Rodriguez-Valera F."/>
            <person name="Lopez-Garcia P."/>
        </authorList>
    </citation>
    <scope>NUCLEOTIDE SEQUENCE</scope>
</reference>
<gene>
    <name evidence="9" type="primary">rnj</name>
</gene>
<keyword evidence="3" id="KW-0479">Metal-binding</keyword>
<dbReference type="InterPro" id="IPR001279">
    <property type="entry name" value="Metallo-B-lactamas"/>
</dbReference>
<keyword evidence="2" id="KW-0540">Nuclease</keyword>
<proteinExistence type="predicted"/>
<dbReference type="Pfam" id="PF22505">
    <property type="entry name" value="RNase_J_b_CASP"/>
    <property type="match status" value="1"/>
</dbReference>
<dbReference type="InterPro" id="IPR004613">
    <property type="entry name" value="RNase_J"/>
</dbReference>
<evidence type="ECO:0000256" key="6">
    <source>
        <dbReference type="ARBA" id="ARBA00022839"/>
    </source>
</evidence>
<evidence type="ECO:0000256" key="5">
    <source>
        <dbReference type="ARBA" id="ARBA00022833"/>
    </source>
</evidence>
<dbReference type="PANTHER" id="PTHR43694">
    <property type="entry name" value="RIBONUCLEASE J"/>
    <property type="match status" value="1"/>
</dbReference>
<dbReference type="GO" id="GO:0046872">
    <property type="term" value="F:metal ion binding"/>
    <property type="evidence" value="ECO:0007669"/>
    <property type="project" value="UniProtKB-KW"/>
</dbReference>
<name>A0A075HEC8_9ARCH</name>
<dbReference type="InterPro" id="IPR011108">
    <property type="entry name" value="RMMBL"/>
</dbReference>
<dbReference type="SUPFAM" id="SSF56281">
    <property type="entry name" value="Metallo-hydrolase/oxidoreductase"/>
    <property type="match status" value="1"/>
</dbReference>
<sequence length="560" mass="61012">MSHPNVSNEKESQSPALEAFVLGGAGDFGMNMMALTSGTDTLLIDAGTAFPGLTYLGIESAIPNVDTFVSKVGMIRGLVLTHGHEDHIGAVPFIWNALEGNIYGTDITLALLARKLKEHFIAPGDRLKEISPGSHFSVGVFNVEFINVAHSVPGSVALAIRTPVGTILHTGDYKMNASPKEAGRTDKSRLAEIGAEGVLAMFGDSTNALVPGHTPDEQCAYRGLESVFQTSATRIFITTFSSSLNRIRTLFELANIYGRKVVLIGRSLINNVQLAERLGYLHVPPDLYAEKSRLRHYPKKEVLVILTGSQGEPRSALHRLAMDSNGAVPLEAGDVIAFSARVIPGNEAQVNRLVNRLVNQGIEVIQNAKHPIHVSGHGSEEDLKEMLLLVKPRYTIPIHGNHTQLHHHAGLISANSNFSSTAIRAKNGDRLCFASNEVWLGCPIETSSNYIDQDHQICRADEALLEERRAVAQSGLLVITIGSQTNSFQISTRGLRMCAEDGDITEQVEDCIKTVLANTALTESHDLLHLETEIQRRLRSLFRSKKRVCPDVLTVVTEPL</sequence>
<dbReference type="CDD" id="cd07714">
    <property type="entry name" value="RNaseJ_MBL-fold"/>
    <property type="match status" value="1"/>
</dbReference>
<evidence type="ECO:0000259" key="8">
    <source>
        <dbReference type="SMART" id="SM00849"/>
    </source>
</evidence>
<dbReference type="Pfam" id="PF07521">
    <property type="entry name" value="RMMBL"/>
    <property type="match status" value="1"/>
</dbReference>
<organism evidence="9">
    <name type="scientific">uncultured marine thaumarchaeote KM3_68_B04</name>
    <dbReference type="NCBI Taxonomy" id="1456242"/>
    <lineage>
        <taxon>Archaea</taxon>
        <taxon>Nitrososphaerota</taxon>
        <taxon>environmental samples</taxon>
    </lineage>
</organism>
<dbReference type="Gene3D" id="3.10.20.580">
    <property type="match status" value="1"/>
</dbReference>
<dbReference type="InterPro" id="IPR055132">
    <property type="entry name" value="RNase_J_b_CASP"/>
</dbReference>
<feature type="domain" description="Metallo-beta-lactamase" evidence="8">
    <location>
        <begin position="29"/>
        <end position="224"/>
    </location>
</feature>
<dbReference type="AlphaFoldDB" id="A0A075HEC8"/>
<keyword evidence="7" id="KW-0694">RNA-binding</keyword>
<dbReference type="PANTHER" id="PTHR43694:SF1">
    <property type="entry name" value="RIBONUCLEASE J"/>
    <property type="match status" value="1"/>
</dbReference>
<keyword evidence="5" id="KW-0862">Zinc</keyword>
<dbReference type="GO" id="GO:0004527">
    <property type="term" value="F:exonuclease activity"/>
    <property type="evidence" value="ECO:0007669"/>
    <property type="project" value="UniProtKB-KW"/>
</dbReference>
<dbReference type="SMART" id="SM00849">
    <property type="entry name" value="Lactamase_B"/>
    <property type="match status" value="1"/>
</dbReference>
<dbReference type="Pfam" id="PF00753">
    <property type="entry name" value="Lactamase_B"/>
    <property type="match status" value="1"/>
</dbReference>
<dbReference type="Gene3D" id="3.40.50.10710">
    <property type="entry name" value="Metallo-hydrolase/oxidoreductase"/>
    <property type="match status" value="1"/>
</dbReference>
<dbReference type="NCBIfam" id="TIGR00649">
    <property type="entry name" value="MG423"/>
    <property type="match status" value="1"/>
</dbReference>
<keyword evidence="1" id="KW-0963">Cytoplasm</keyword>
<accession>A0A075HEC8</accession>
<dbReference type="EMBL" id="KF901013">
    <property type="protein sequence ID" value="AIF14881.1"/>
    <property type="molecule type" value="Genomic_DNA"/>
</dbReference>